<dbReference type="Proteomes" id="UP001240984">
    <property type="component" value="Unassembled WGS sequence"/>
</dbReference>
<dbReference type="InterPro" id="IPR054491">
    <property type="entry name" value="MGH1-like_GH"/>
</dbReference>
<dbReference type="Gene3D" id="2.60.40.10">
    <property type="entry name" value="Immunoglobulins"/>
    <property type="match status" value="1"/>
</dbReference>
<dbReference type="Gene3D" id="2.60.120.260">
    <property type="entry name" value="Galactose-binding domain-like"/>
    <property type="match status" value="1"/>
</dbReference>
<feature type="domain" description="F5/8 type C" evidence="2">
    <location>
        <begin position="544"/>
        <end position="662"/>
    </location>
</feature>
<feature type="domain" description="Alpha-galactosidase NEW3" evidence="3">
    <location>
        <begin position="690"/>
        <end position="753"/>
    </location>
</feature>
<dbReference type="RefSeq" id="WP_306829069.1">
    <property type="nucleotide sequence ID" value="NZ_JAUSRA010000001.1"/>
</dbReference>
<keyword evidence="6" id="KW-1185">Reference proteome</keyword>
<dbReference type="InterPro" id="IPR013783">
    <property type="entry name" value="Ig-like_fold"/>
</dbReference>
<dbReference type="SUPFAM" id="SSF49785">
    <property type="entry name" value="Galactose-binding domain-like"/>
    <property type="match status" value="1"/>
</dbReference>
<dbReference type="SUPFAM" id="SSF48208">
    <property type="entry name" value="Six-hairpin glycosidases"/>
    <property type="match status" value="1"/>
</dbReference>
<organism evidence="5 6">
    <name type="scientific">Catenuloplanes nepalensis</name>
    <dbReference type="NCBI Taxonomy" id="587533"/>
    <lineage>
        <taxon>Bacteria</taxon>
        <taxon>Bacillati</taxon>
        <taxon>Actinomycetota</taxon>
        <taxon>Actinomycetes</taxon>
        <taxon>Micromonosporales</taxon>
        <taxon>Micromonosporaceae</taxon>
        <taxon>Catenuloplanes</taxon>
    </lineage>
</organism>
<dbReference type="InterPro" id="IPR012341">
    <property type="entry name" value="6hp_glycosidase-like_sf"/>
</dbReference>
<dbReference type="Pfam" id="PF00754">
    <property type="entry name" value="F5_F8_type_C"/>
    <property type="match status" value="1"/>
</dbReference>
<dbReference type="Gene3D" id="1.50.10.10">
    <property type="match status" value="1"/>
</dbReference>
<name>A0ABT9MRA4_9ACTN</name>
<dbReference type="Pfam" id="PF10633">
    <property type="entry name" value="NPCBM_assoc"/>
    <property type="match status" value="1"/>
</dbReference>
<feature type="domain" description="Mannosylglycerate hydrolase MGH1-like glycoside hydrolase" evidence="4">
    <location>
        <begin position="103"/>
        <end position="433"/>
    </location>
</feature>
<reference evidence="5 6" key="1">
    <citation type="submission" date="2023-07" db="EMBL/GenBank/DDBJ databases">
        <title>Sequencing the genomes of 1000 actinobacteria strains.</title>
        <authorList>
            <person name="Klenk H.-P."/>
        </authorList>
    </citation>
    <scope>NUCLEOTIDE SEQUENCE [LARGE SCALE GENOMIC DNA]</scope>
    <source>
        <strain evidence="5 6">DSM 44710</strain>
    </source>
</reference>
<dbReference type="InterPro" id="IPR008928">
    <property type="entry name" value="6-hairpin_glycosidase_sf"/>
</dbReference>
<evidence type="ECO:0008006" key="7">
    <source>
        <dbReference type="Google" id="ProtNLM"/>
    </source>
</evidence>
<dbReference type="InterPro" id="IPR018905">
    <property type="entry name" value="A-galactase_NEW3"/>
</dbReference>
<evidence type="ECO:0000259" key="2">
    <source>
        <dbReference type="Pfam" id="PF00754"/>
    </source>
</evidence>
<feature type="signal peptide" evidence="1">
    <location>
        <begin position="1"/>
        <end position="19"/>
    </location>
</feature>
<dbReference type="EMBL" id="JAUSRA010000001">
    <property type="protein sequence ID" value="MDP9793962.1"/>
    <property type="molecule type" value="Genomic_DNA"/>
</dbReference>
<evidence type="ECO:0000313" key="6">
    <source>
        <dbReference type="Proteomes" id="UP001240984"/>
    </source>
</evidence>
<feature type="chain" id="PRO_5046476421" description="F5/8 type C domain-containing protein" evidence="1">
    <location>
        <begin position="20"/>
        <end position="789"/>
    </location>
</feature>
<accession>A0ABT9MRA4</accession>
<gene>
    <name evidence="5" type="ORF">J2S43_002474</name>
</gene>
<evidence type="ECO:0000259" key="4">
    <source>
        <dbReference type="Pfam" id="PF22422"/>
    </source>
</evidence>
<proteinExistence type="predicted"/>
<evidence type="ECO:0000313" key="5">
    <source>
        <dbReference type="EMBL" id="MDP9793962.1"/>
    </source>
</evidence>
<evidence type="ECO:0000259" key="3">
    <source>
        <dbReference type="Pfam" id="PF10633"/>
    </source>
</evidence>
<keyword evidence="1" id="KW-0732">Signal</keyword>
<sequence>MRVGALAFAAIIGSGPVAAPVAGPPLGATTTFLDHRALLGDVPEPGWYEANIPFVDLPDEEIEDTYYYRWRTFKEALKYTGPRDGWIATEFLGPVGYSAPFGGINAAAGHHVYEGRWLRDRRYLDDYLDYWLTGSGAGPKPATEALNSDTTDWAHQYSFWAVDAAVARAEVTGDWRFVLDRLPQLTKQYETWKASHFDAARGLYWQTPVWDAMEYTAGSYQTEDPYHGGDGFRPTLNAYQYGDARALAELARRDGDPAAAQRYDAEADALRARVQQHLWDRDFYKHVQRDATTPIADRELMGYVPWYFHLPPPEHASAWAQLTDPQGFAAPFGPATAERRSPWFMHEAQHGCCRWNGPSWPFATSQTLTGLANQLIDYPAQSYVDKRDYQDLLRRYALTQRKNGAPYVAEAHHPDEDRWLYDGRGHSEDYNHSTFTDLVLSGLLGIRPQSGDTVRIAPLNDYRHFAVENLAYHGHDLTVLWDSDGTAYGRGAGFRVFVDGRQVLHRTTLGDVTVPVGPSIMGGRPERIDDAANPRETGYPAARASYTWQGDRPADAIDGQDFHLDVPSTRWTNYGTPHASDHLEVDLGAATVVSDVRIVFYDDGGGVRTPPSYTLQHQAADGSWQNVPGQTRSPAQPLGRDVNRILIDPPLTTDRLRIVAPGAFGITAFQLWRAPDPRLTVTLPETLAIDAGEEVTVRGRITASASVPDARISLAAPRGWTVTGNTDRARPLRQGQTIETTWRVRVPADADPAAGLPLRVLARTGAGISSALTTTVYAFGPADHPVTPS</sequence>
<dbReference type="Pfam" id="PF22422">
    <property type="entry name" value="MGH1-like_GH"/>
    <property type="match status" value="1"/>
</dbReference>
<protein>
    <recommendedName>
        <fullName evidence="7">F5/8 type C domain-containing protein</fullName>
    </recommendedName>
</protein>
<dbReference type="InterPro" id="IPR000421">
    <property type="entry name" value="FA58C"/>
</dbReference>
<evidence type="ECO:0000256" key="1">
    <source>
        <dbReference type="SAM" id="SignalP"/>
    </source>
</evidence>
<dbReference type="InterPro" id="IPR008979">
    <property type="entry name" value="Galactose-bd-like_sf"/>
</dbReference>
<comment type="caution">
    <text evidence="5">The sequence shown here is derived from an EMBL/GenBank/DDBJ whole genome shotgun (WGS) entry which is preliminary data.</text>
</comment>